<gene>
    <name evidence="2" type="ORF">AWE51_13455</name>
</gene>
<dbReference type="EMBL" id="LQRT01000046">
    <property type="protein sequence ID" value="KZS38601.1"/>
    <property type="molecule type" value="Genomic_DNA"/>
</dbReference>
<keyword evidence="3" id="KW-1185">Reference proteome</keyword>
<protein>
    <submittedName>
        <fullName evidence="2">Uncharacterized protein</fullName>
    </submittedName>
</protein>
<evidence type="ECO:0000313" key="2">
    <source>
        <dbReference type="EMBL" id="KZS38601.1"/>
    </source>
</evidence>
<keyword evidence="1" id="KW-1133">Transmembrane helix</keyword>
<evidence type="ECO:0000256" key="1">
    <source>
        <dbReference type="SAM" id="Phobius"/>
    </source>
</evidence>
<reference evidence="2 3" key="1">
    <citation type="submission" date="2016-01" db="EMBL/GenBank/DDBJ databases">
        <title>The draft genome sequence of Aquimarina sp. RZW4-3-2.</title>
        <authorList>
            <person name="Wang Y."/>
        </authorList>
    </citation>
    <scope>NUCLEOTIDE SEQUENCE [LARGE SCALE GENOMIC DNA]</scope>
    <source>
        <strain evidence="2 3">RZW4-3-2</strain>
    </source>
</reference>
<sequence length="112" mass="12411">MNADTSQILIQALTGLFYAIPTLLFIGIGIHYLIKKGNTTDGIFIVIGNIIILLSIVIGKILFIQFVVYQKWDSTVYTYIISAINIVSFIGSILFVIGLFLLTKKVIKVNNS</sequence>
<accession>A0A162XFE5</accession>
<keyword evidence="1" id="KW-0812">Transmembrane</keyword>
<keyword evidence="1" id="KW-0472">Membrane</keyword>
<comment type="caution">
    <text evidence="2">The sequence shown here is derived from an EMBL/GenBank/DDBJ whole genome shotgun (WGS) entry which is preliminary data.</text>
</comment>
<name>A0A162XFE5_9FLAO</name>
<dbReference type="AlphaFoldDB" id="A0A162XFE5"/>
<organism evidence="2 3">
    <name type="scientific">Aquimarina aggregata</name>
    <dbReference type="NCBI Taxonomy" id="1642818"/>
    <lineage>
        <taxon>Bacteria</taxon>
        <taxon>Pseudomonadati</taxon>
        <taxon>Bacteroidota</taxon>
        <taxon>Flavobacteriia</taxon>
        <taxon>Flavobacteriales</taxon>
        <taxon>Flavobacteriaceae</taxon>
        <taxon>Aquimarina</taxon>
    </lineage>
</organism>
<dbReference type="RefSeq" id="WP_066318033.1">
    <property type="nucleotide sequence ID" value="NZ_LQRT01000046.1"/>
</dbReference>
<feature type="transmembrane region" description="Helical" evidence="1">
    <location>
        <begin position="43"/>
        <end position="64"/>
    </location>
</feature>
<feature type="transmembrane region" description="Helical" evidence="1">
    <location>
        <begin position="12"/>
        <end position="34"/>
    </location>
</feature>
<feature type="transmembrane region" description="Helical" evidence="1">
    <location>
        <begin position="76"/>
        <end position="102"/>
    </location>
</feature>
<dbReference type="Proteomes" id="UP000076715">
    <property type="component" value="Unassembled WGS sequence"/>
</dbReference>
<dbReference type="OrthoDB" id="1164558at2"/>
<proteinExistence type="predicted"/>
<dbReference type="STRING" id="1642818.AWE51_13455"/>
<evidence type="ECO:0000313" key="3">
    <source>
        <dbReference type="Proteomes" id="UP000076715"/>
    </source>
</evidence>